<keyword evidence="1" id="KW-1133">Transmembrane helix</keyword>
<evidence type="ECO:0000313" key="2">
    <source>
        <dbReference type="EMBL" id="DAF61906.1"/>
    </source>
</evidence>
<proteinExistence type="predicted"/>
<organism evidence="2">
    <name type="scientific">Siphoviridae sp. ctP0x5</name>
    <dbReference type="NCBI Taxonomy" id="2827863"/>
    <lineage>
        <taxon>Viruses</taxon>
        <taxon>Duplodnaviria</taxon>
        <taxon>Heunggongvirae</taxon>
        <taxon>Uroviricota</taxon>
        <taxon>Caudoviricetes</taxon>
    </lineage>
</organism>
<feature type="transmembrane region" description="Helical" evidence="1">
    <location>
        <begin position="12"/>
        <end position="33"/>
    </location>
</feature>
<reference evidence="2" key="1">
    <citation type="journal article" date="2021" name="Proc. Natl. Acad. Sci. U.S.A.">
        <title>A Catalog of Tens of Thousands of Viruses from Human Metagenomes Reveals Hidden Associations with Chronic Diseases.</title>
        <authorList>
            <person name="Tisza M.J."/>
            <person name="Buck C.B."/>
        </authorList>
    </citation>
    <scope>NUCLEOTIDE SEQUENCE</scope>
    <source>
        <strain evidence="2">CtP0x5</strain>
    </source>
</reference>
<evidence type="ECO:0000256" key="1">
    <source>
        <dbReference type="SAM" id="Phobius"/>
    </source>
</evidence>
<dbReference type="EMBL" id="BK032818">
    <property type="protein sequence ID" value="DAF61906.1"/>
    <property type="molecule type" value="Genomic_DNA"/>
</dbReference>
<keyword evidence="1" id="KW-0472">Membrane</keyword>
<accession>A0A8S5TGK8</accession>
<sequence length="36" mass="4260">MGFASTHNCIYNIYFTIKFQYIISFLNVCYILIFSA</sequence>
<keyword evidence="1" id="KW-0812">Transmembrane</keyword>
<name>A0A8S5TGK8_9CAUD</name>
<protein>
    <submittedName>
        <fullName evidence="2">Uncharacterized protein</fullName>
    </submittedName>
</protein>